<reference evidence="4" key="1">
    <citation type="journal article" date="2014" name="Int. J. Syst. Evol. Microbiol.">
        <title>Complete genome sequence of Corynebacterium casei LMG S-19264T (=DSM 44701T), isolated from a smear-ripened cheese.</title>
        <authorList>
            <consortium name="US DOE Joint Genome Institute (JGI-PGF)"/>
            <person name="Walter F."/>
            <person name="Albersmeier A."/>
            <person name="Kalinowski J."/>
            <person name="Ruckert C."/>
        </authorList>
    </citation>
    <scope>NUCLEOTIDE SEQUENCE</scope>
    <source>
        <strain evidence="4">CGMCC 1.15880</strain>
    </source>
</reference>
<dbReference type="RefSeq" id="WP_188677501.1">
    <property type="nucleotide sequence ID" value="NZ_BMKA01000005.1"/>
</dbReference>
<dbReference type="AlphaFoldDB" id="A0A916VSS7"/>
<evidence type="ECO:0000256" key="1">
    <source>
        <dbReference type="ARBA" id="ARBA00008324"/>
    </source>
</evidence>
<proteinExistence type="inferred from homology"/>
<gene>
    <name evidence="4" type="ORF">GCM10011498_31400</name>
</gene>
<dbReference type="PANTHER" id="PTHR21660:SF1">
    <property type="entry name" value="ACYL-COENZYME A THIOESTERASE 13"/>
    <property type="match status" value="1"/>
</dbReference>
<organism evidence="4 5">
    <name type="scientific">Neptunicoccus cionae</name>
    <dbReference type="NCBI Taxonomy" id="2035344"/>
    <lineage>
        <taxon>Bacteria</taxon>
        <taxon>Pseudomonadati</taxon>
        <taxon>Pseudomonadota</taxon>
        <taxon>Alphaproteobacteria</taxon>
        <taxon>Rhodobacterales</taxon>
        <taxon>Paracoccaceae</taxon>
        <taxon>Neptunicoccus</taxon>
    </lineage>
</organism>
<dbReference type="Proteomes" id="UP000628017">
    <property type="component" value="Unassembled WGS sequence"/>
</dbReference>
<keyword evidence="2" id="KW-0378">Hydrolase</keyword>
<dbReference type="PANTHER" id="PTHR21660">
    <property type="entry name" value="THIOESTERASE SUPERFAMILY MEMBER-RELATED"/>
    <property type="match status" value="1"/>
</dbReference>
<dbReference type="Gene3D" id="3.10.129.10">
    <property type="entry name" value="Hotdog Thioesterase"/>
    <property type="match status" value="1"/>
</dbReference>
<dbReference type="InterPro" id="IPR003736">
    <property type="entry name" value="PAAI_dom"/>
</dbReference>
<keyword evidence="5" id="KW-1185">Reference proteome</keyword>
<dbReference type="SUPFAM" id="SSF54637">
    <property type="entry name" value="Thioesterase/thiol ester dehydrase-isomerase"/>
    <property type="match status" value="1"/>
</dbReference>
<feature type="domain" description="Thioesterase" evidence="3">
    <location>
        <begin position="45"/>
        <end position="122"/>
    </location>
</feature>
<dbReference type="NCBIfam" id="TIGR00369">
    <property type="entry name" value="unchar_dom_1"/>
    <property type="match status" value="1"/>
</dbReference>
<dbReference type="CDD" id="cd03443">
    <property type="entry name" value="PaaI_thioesterase"/>
    <property type="match status" value="1"/>
</dbReference>
<dbReference type="GO" id="GO:0047617">
    <property type="term" value="F:fatty acyl-CoA hydrolase activity"/>
    <property type="evidence" value="ECO:0007669"/>
    <property type="project" value="InterPro"/>
</dbReference>
<dbReference type="InterPro" id="IPR006683">
    <property type="entry name" value="Thioestr_dom"/>
</dbReference>
<accession>A0A916VSS7</accession>
<dbReference type="Pfam" id="PF03061">
    <property type="entry name" value="4HBT"/>
    <property type="match status" value="1"/>
</dbReference>
<sequence>MNDVTGSFEEPYEYQKLLGYNVTAWAEGKATLEMPLEAKHGNRYGLPHGGVHASLLDTAMGFAGSYTGDPNAPQLVMTLSMTVQYLSRPKGKLLIAKGWRTGGGRKTYFADAELCDETGELIAKATGTFRYRSR</sequence>
<reference evidence="4" key="2">
    <citation type="submission" date="2020-09" db="EMBL/GenBank/DDBJ databases">
        <authorList>
            <person name="Sun Q."/>
            <person name="Zhou Y."/>
        </authorList>
    </citation>
    <scope>NUCLEOTIDE SEQUENCE</scope>
    <source>
        <strain evidence="4">CGMCC 1.15880</strain>
    </source>
</reference>
<comment type="caution">
    <text evidence="4">The sequence shown here is derived from an EMBL/GenBank/DDBJ whole genome shotgun (WGS) entry which is preliminary data.</text>
</comment>
<name>A0A916VSS7_9RHOB</name>
<evidence type="ECO:0000256" key="2">
    <source>
        <dbReference type="ARBA" id="ARBA00022801"/>
    </source>
</evidence>
<dbReference type="InterPro" id="IPR039298">
    <property type="entry name" value="ACOT13"/>
</dbReference>
<evidence type="ECO:0000259" key="3">
    <source>
        <dbReference type="Pfam" id="PF03061"/>
    </source>
</evidence>
<dbReference type="InterPro" id="IPR029069">
    <property type="entry name" value="HotDog_dom_sf"/>
</dbReference>
<protein>
    <recommendedName>
        <fullName evidence="3">Thioesterase domain-containing protein</fullName>
    </recommendedName>
</protein>
<dbReference type="EMBL" id="BMKA01000005">
    <property type="protein sequence ID" value="GGA28067.1"/>
    <property type="molecule type" value="Genomic_DNA"/>
</dbReference>
<evidence type="ECO:0000313" key="5">
    <source>
        <dbReference type="Proteomes" id="UP000628017"/>
    </source>
</evidence>
<comment type="similarity">
    <text evidence="1">Belongs to the thioesterase PaaI family.</text>
</comment>
<evidence type="ECO:0000313" key="4">
    <source>
        <dbReference type="EMBL" id="GGA28067.1"/>
    </source>
</evidence>